<dbReference type="PROSITE" id="PS00079">
    <property type="entry name" value="MULTICOPPER_OXIDASE1"/>
    <property type="match status" value="1"/>
</dbReference>
<dbReference type="PROSITE" id="PS00080">
    <property type="entry name" value="MULTICOPPER_OXIDASE2"/>
    <property type="match status" value="1"/>
</dbReference>
<dbReference type="GO" id="GO:0005507">
    <property type="term" value="F:copper ion binding"/>
    <property type="evidence" value="ECO:0007669"/>
    <property type="project" value="InterPro"/>
</dbReference>
<evidence type="ECO:0000256" key="1">
    <source>
        <dbReference type="ARBA" id="ARBA00013107"/>
    </source>
</evidence>
<dbReference type="AlphaFoldDB" id="A0A3B3DTL8"/>
<dbReference type="InterPro" id="IPR011706">
    <property type="entry name" value="Cu-oxidase_C"/>
</dbReference>
<dbReference type="PaxDb" id="30732-ENSOMEP00000033276"/>
<evidence type="ECO:0000256" key="2">
    <source>
        <dbReference type="ARBA" id="ARBA00022723"/>
    </source>
</evidence>
<feature type="domain" description="Plastocyanin-like" evidence="3">
    <location>
        <begin position="12"/>
        <end position="41"/>
    </location>
</feature>
<dbReference type="SUPFAM" id="SSF49503">
    <property type="entry name" value="Cupredoxins"/>
    <property type="match status" value="1"/>
</dbReference>
<keyword evidence="2" id="KW-0479">Metal-binding</keyword>
<reference evidence="4" key="1">
    <citation type="submission" date="2025-08" db="UniProtKB">
        <authorList>
            <consortium name="Ensembl"/>
        </authorList>
    </citation>
    <scope>IDENTIFICATION</scope>
</reference>
<dbReference type="Pfam" id="PF07731">
    <property type="entry name" value="Cu-oxidase_2"/>
    <property type="match status" value="1"/>
</dbReference>
<dbReference type="Gene3D" id="2.60.40.420">
    <property type="entry name" value="Cupredoxins - blue copper proteins"/>
    <property type="match status" value="1"/>
</dbReference>
<accession>A0A3B3DTL8</accession>
<evidence type="ECO:0000313" key="4">
    <source>
        <dbReference type="Ensembl" id="ENSOMEP00000033276.1"/>
    </source>
</evidence>
<dbReference type="InterPro" id="IPR002355">
    <property type="entry name" value="Cu_oxidase_Cu_BS"/>
</dbReference>
<reference evidence="4" key="2">
    <citation type="submission" date="2025-09" db="UniProtKB">
        <authorList>
            <consortium name="Ensembl"/>
        </authorList>
    </citation>
    <scope>IDENTIFICATION</scope>
</reference>
<proteinExistence type="predicted"/>
<evidence type="ECO:0000259" key="3">
    <source>
        <dbReference type="Pfam" id="PF07731"/>
    </source>
</evidence>
<dbReference type="Proteomes" id="UP000261560">
    <property type="component" value="Unplaced"/>
</dbReference>
<sequence>GHAHGPFPRGDMVAGNPGTWLLHCHVTDHIHAGMEATFTIEIKLFLAPPRRISTSLTPLPAALLSTDK</sequence>
<organism evidence="4 5">
    <name type="scientific">Oryzias melastigma</name>
    <name type="common">Marine medaka</name>
    <dbReference type="NCBI Taxonomy" id="30732"/>
    <lineage>
        <taxon>Eukaryota</taxon>
        <taxon>Metazoa</taxon>
        <taxon>Chordata</taxon>
        <taxon>Craniata</taxon>
        <taxon>Vertebrata</taxon>
        <taxon>Euteleostomi</taxon>
        <taxon>Actinopterygii</taxon>
        <taxon>Neopterygii</taxon>
        <taxon>Teleostei</taxon>
        <taxon>Neoteleostei</taxon>
        <taxon>Acanthomorphata</taxon>
        <taxon>Ovalentaria</taxon>
        <taxon>Atherinomorphae</taxon>
        <taxon>Beloniformes</taxon>
        <taxon>Adrianichthyidae</taxon>
        <taxon>Oryziinae</taxon>
        <taxon>Oryzias</taxon>
    </lineage>
</organism>
<dbReference type="GeneTree" id="ENSGT00940000174919"/>
<dbReference type="GO" id="GO:0004322">
    <property type="term" value="F:ferroxidase activity"/>
    <property type="evidence" value="ECO:0007669"/>
    <property type="project" value="UniProtKB-EC"/>
</dbReference>
<dbReference type="EC" id="1.16.3.1" evidence="1"/>
<dbReference type="InterPro" id="IPR033138">
    <property type="entry name" value="Cu_oxidase_CS"/>
</dbReference>
<protein>
    <recommendedName>
        <fullName evidence="1">ferroxidase</fullName>
        <ecNumber evidence="1">1.16.3.1</ecNumber>
    </recommendedName>
</protein>
<dbReference type="STRING" id="30732.ENSOMEP00000033276"/>
<dbReference type="InterPro" id="IPR008972">
    <property type="entry name" value="Cupredoxin"/>
</dbReference>
<keyword evidence="5" id="KW-1185">Reference proteome</keyword>
<dbReference type="Ensembl" id="ENSOMET00000026235.1">
    <property type="protein sequence ID" value="ENSOMEP00000033276.1"/>
    <property type="gene ID" value="ENSOMEG00000019178.1"/>
</dbReference>
<name>A0A3B3DTL8_ORYME</name>
<evidence type="ECO:0000313" key="5">
    <source>
        <dbReference type="Proteomes" id="UP000261560"/>
    </source>
</evidence>